<evidence type="ECO:0000256" key="1">
    <source>
        <dbReference type="SAM" id="Phobius"/>
    </source>
</evidence>
<feature type="signal peptide" evidence="2">
    <location>
        <begin position="1"/>
        <end position="18"/>
    </location>
</feature>
<evidence type="ECO:0000313" key="3">
    <source>
        <dbReference type="Proteomes" id="UP000887572"/>
    </source>
</evidence>
<proteinExistence type="predicted"/>
<dbReference type="AlphaFoldDB" id="A0A914GYJ5"/>
<evidence type="ECO:0000313" key="4">
    <source>
        <dbReference type="WBParaSite" id="Gr19_v10_g11579.t1"/>
    </source>
</evidence>
<keyword evidence="3" id="KW-1185">Reference proteome</keyword>
<keyword evidence="1" id="KW-0812">Transmembrane</keyword>
<sequence length="146" mass="16335">MIWLPVSVLTLGFSASLSTDQANTAAFDCFETAPPSSNQTGGAFSHYVNCSKNCDEECYPMCIINGTKEGPDRRQMAWLCYQLRIKHKSMLEKIYSLLSDHSVTLIWLAGITVLIGLCALWVRHCSKEPRHVTVEMQIPHLQALCT</sequence>
<dbReference type="WBParaSite" id="Gr19_v10_g11579.t1">
    <property type="protein sequence ID" value="Gr19_v10_g11579.t1"/>
    <property type="gene ID" value="Gr19_v10_g11579"/>
</dbReference>
<feature type="chain" id="PRO_5037340468" evidence="2">
    <location>
        <begin position="19"/>
        <end position="146"/>
    </location>
</feature>
<protein>
    <submittedName>
        <fullName evidence="4">Uncharacterized protein</fullName>
    </submittedName>
</protein>
<keyword evidence="1" id="KW-1133">Transmembrane helix</keyword>
<evidence type="ECO:0000256" key="2">
    <source>
        <dbReference type="SAM" id="SignalP"/>
    </source>
</evidence>
<organism evidence="3 4">
    <name type="scientific">Globodera rostochiensis</name>
    <name type="common">Golden nematode worm</name>
    <name type="synonym">Heterodera rostochiensis</name>
    <dbReference type="NCBI Taxonomy" id="31243"/>
    <lineage>
        <taxon>Eukaryota</taxon>
        <taxon>Metazoa</taxon>
        <taxon>Ecdysozoa</taxon>
        <taxon>Nematoda</taxon>
        <taxon>Chromadorea</taxon>
        <taxon>Rhabditida</taxon>
        <taxon>Tylenchina</taxon>
        <taxon>Tylenchomorpha</taxon>
        <taxon>Tylenchoidea</taxon>
        <taxon>Heteroderidae</taxon>
        <taxon>Heteroderinae</taxon>
        <taxon>Globodera</taxon>
    </lineage>
</organism>
<name>A0A914GYJ5_GLORO</name>
<keyword evidence="2" id="KW-0732">Signal</keyword>
<keyword evidence="1" id="KW-0472">Membrane</keyword>
<accession>A0A914GYJ5</accession>
<feature type="transmembrane region" description="Helical" evidence="1">
    <location>
        <begin position="105"/>
        <end position="122"/>
    </location>
</feature>
<reference evidence="4" key="1">
    <citation type="submission" date="2022-11" db="UniProtKB">
        <authorList>
            <consortium name="WormBaseParasite"/>
        </authorList>
    </citation>
    <scope>IDENTIFICATION</scope>
</reference>
<dbReference type="Proteomes" id="UP000887572">
    <property type="component" value="Unplaced"/>
</dbReference>